<gene>
    <name evidence="11" type="ORF">K402DRAFT_465775</name>
</gene>
<evidence type="ECO:0000256" key="3">
    <source>
        <dbReference type="ARBA" id="ARBA00022705"/>
    </source>
</evidence>
<evidence type="ECO:0000256" key="4">
    <source>
        <dbReference type="ARBA" id="ARBA00022723"/>
    </source>
</evidence>
<feature type="domain" description="MCM10 OB-fold" evidence="10">
    <location>
        <begin position="324"/>
        <end position="458"/>
    </location>
</feature>
<feature type="region of interest" description="Disordered" evidence="8">
    <location>
        <begin position="101"/>
        <end position="219"/>
    </location>
</feature>
<dbReference type="GO" id="GO:0043596">
    <property type="term" value="C:nuclear replication fork"/>
    <property type="evidence" value="ECO:0007669"/>
    <property type="project" value="TreeGrafter"/>
</dbReference>
<evidence type="ECO:0000259" key="10">
    <source>
        <dbReference type="Pfam" id="PF22379"/>
    </source>
</evidence>
<feature type="domain" description="Zinc finger Mcm10/DnaG-type" evidence="9">
    <location>
        <begin position="475"/>
        <end position="520"/>
    </location>
</feature>
<evidence type="ECO:0000256" key="2">
    <source>
        <dbReference type="ARBA" id="ARBA00009679"/>
    </source>
</evidence>
<dbReference type="InterPro" id="IPR055065">
    <property type="entry name" value="OB_MCM10"/>
</dbReference>
<organism evidence="11 12">
    <name type="scientific">Aulographum hederae CBS 113979</name>
    <dbReference type="NCBI Taxonomy" id="1176131"/>
    <lineage>
        <taxon>Eukaryota</taxon>
        <taxon>Fungi</taxon>
        <taxon>Dikarya</taxon>
        <taxon>Ascomycota</taxon>
        <taxon>Pezizomycotina</taxon>
        <taxon>Dothideomycetes</taxon>
        <taxon>Pleosporomycetidae</taxon>
        <taxon>Aulographales</taxon>
        <taxon>Aulographaceae</taxon>
    </lineage>
</organism>
<keyword evidence="4" id="KW-0479">Metal-binding</keyword>
<evidence type="ECO:0000256" key="7">
    <source>
        <dbReference type="ARBA" id="ARBA00023242"/>
    </source>
</evidence>
<evidence type="ECO:0000256" key="8">
    <source>
        <dbReference type="SAM" id="MobiDB-lite"/>
    </source>
</evidence>
<dbReference type="InterPro" id="IPR015408">
    <property type="entry name" value="Znf_Mcm10/DnaG"/>
</dbReference>
<dbReference type="Pfam" id="PF22379">
    <property type="entry name" value="OB_MCM10"/>
    <property type="match status" value="1"/>
</dbReference>
<keyword evidence="12" id="KW-1185">Reference proteome</keyword>
<dbReference type="Pfam" id="PF09329">
    <property type="entry name" value="zf-primase"/>
    <property type="match status" value="1"/>
</dbReference>
<feature type="compositionally biased region" description="Polar residues" evidence="8">
    <location>
        <begin position="112"/>
        <end position="122"/>
    </location>
</feature>
<sequence length="775" mass="84589">MIVRESPKAKQSSDRSFNWPPKSPHEALLSSPSGRKKLEQRRCEDHSPSPSPMKRPFSGGAMPAADTGIGSGADEDDDSDDEEILRLQIQAMEARLKLKKLQKAKAKLAANSPRSKIENLQASPKVAAFPGTSSHPNLSRAPDSPRREQHVQVLASPVKRQEQPSPESPRRITLGIDKGLRAQDVSLKRPASSRPGKLADPFKSQPSRSAALFQATSESFKDRPLTFSERIAASRAAEKEKAEKEERINNARSRGFGLNESQKTISSHAHAASGKASPPPCKPQSQSSKSEFLSLLKSSATSRPTKPNKSKAKSSSDEATIEPYSGVFLSKRAIIHTDLTRALHNKEIYPIPRLLQDVKGPHYTPPDVESDFVIVGIIASKSEPRSHRKVSNMVSNADSDDESTKNNKFMILRLTDLKWEMDLFLFDTGFKKYWKLTPGTVVAILNPGIMPPRDKNTGIFGLKLSSSEDTILEIGSARDLNWCSAKKKDGEECGAWVDKRKMSVCEYHIALEVDKAKKGRMEVNTMSGYRGGGRGARGGFRGARGGGGGRGGFGFTKGDFRDDGLKREGKYHDKYLHETMYITPGVGGSRSSASLLDNDDMDMFEGMSKKELMKKRKSEQEKERELGKKLGEIGNGLGAEYARIRNRTSTHTATASPPIPDEWKVPEPPDAAALGLLANKAQDVKLTAPAGSRKRGHAAMSSGTPVGWSSAFKSGLPGVKKPDLSATTGGDAEALSPNKRTRFMLDMKGLREPGRESTGPLIKQEEDDDDGLDII</sequence>
<proteinExistence type="inferred from homology"/>
<dbReference type="InterPro" id="IPR012340">
    <property type="entry name" value="NA-bd_OB-fold"/>
</dbReference>
<evidence type="ECO:0000256" key="5">
    <source>
        <dbReference type="ARBA" id="ARBA00022771"/>
    </source>
</evidence>
<dbReference type="GO" id="GO:0008270">
    <property type="term" value="F:zinc ion binding"/>
    <property type="evidence" value="ECO:0007669"/>
    <property type="project" value="UniProtKB-KW"/>
</dbReference>
<dbReference type="Proteomes" id="UP000800041">
    <property type="component" value="Unassembled WGS sequence"/>
</dbReference>
<feature type="compositionally biased region" description="Basic and acidic residues" evidence="8">
    <location>
        <begin position="36"/>
        <end position="47"/>
    </location>
</feature>
<feature type="compositionally biased region" description="Low complexity" evidence="8">
    <location>
        <begin position="266"/>
        <end position="276"/>
    </location>
</feature>
<evidence type="ECO:0000256" key="1">
    <source>
        <dbReference type="ARBA" id="ARBA00004123"/>
    </source>
</evidence>
<keyword evidence="3" id="KW-0235">DNA replication</keyword>
<comment type="similarity">
    <text evidence="2">Belongs to the MCM10 family.</text>
</comment>
<dbReference type="EMBL" id="ML977173">
    <property type="protein sequence ID" value="KAF1983631.1"/>
    <property type="molecule type" value="Genomic_DNA"/>
</dbReference>
<keyword evidence="5" id="KW-0863">Zinc-finger</keyword>
<dbReference type="OrthoDB" id="202825at2759"/>
<protein>
    <submittedName>
        <fullName evidence="11">Uncharacterized protein</fullName>
    </submittedName>
</protein>
<feature type="region of interest" description="Disordered" evidence="8">
    <location>
        <begin position="236"/>
        <end position="317"/>
    </location>
</feature>
<comment type="subcellular location">
    <subcellularLocation>
        <location evidence="1">Nucleus</location>
    </subcellularLocation>
</comment>
<feature type="compositionally biased region" description="Acidic residues" evidence="8">
    <location>
        <begin position="73"/>
        <end position="83"/>
    </location>
</feature>
<feature type="compositionally biased region" description="Polar residues" evidence="8">
    <location>
        <begin position="204"/>
        <end position="218"/>
    </location>
</feature>
<reference evidence="11" key="1">
    <citation type="journal article" date="2020" name="Stud. Mycol.">
        <title>101 Dothideomycetes genomes: a test case for predicting lifestyles and emergence of pathogens.</title>
        <authorList>
            <person name="Haridas S."/>
            <person name="Albert R."/>
            <person name="Binder M."/>
            <person name="Bloem J."/>
            <person name="Labutti K."/>
            <person name="Salamov A."/>
            <person name="Andreopoulos B."/>
            <person name="Baker S."/>
            <person name="Barry K."/>
            <person name="Bills G."/>
            <person name="Bluhm B."/>
            <person name="Cannon C."/>
            <person name="Castanera R."/>
            <person name="Culley D."/>
            <person name="Daum C."/>
            <person name="Ezra D."/>
            <person name="Gonzalez J."/>
            <person name="Henrissat B."/>
            <person name="Kuo A."/>
            <person name="Liang C."/>
            <person name="Lipzen A."/>
            <person name="Lutzoni F."/>
            <person name="Magnuson J."/>
            <person name="Mondo S."/>
            <person name="Nolan M."/>
            <person name="Ohm R."/>
            <person name="Pangilinan J."/>
            <person name="Park H.-J."/>
            <person name="Ramirez L."/>
            <person name="Alfaro M."/>
            <person name="Sun H."/>
            <person name="Tritt A."/>
            <person name="Yoshinaga Y."/>
            <person name="Zwiers L.-H."/>
            <person name="Turgeon B."/>
            <person name="Goodwin S."/>
            <person name="Spatafora J."/>
            <person name="Crous P."/>
            <person name="Grigoriev I."/>
        </authorList>
    </citation>
    <scope>NUCLEOTIDE SEQUENCE</scope>
    <source>
        <strain evidence="11">CBS 113979</strain>
    </source>
</reference>
<evidence type="ECO:0000313" key="11">
    <source>
        <dbReference type="EMBL" id="KAF1983631.1"/>
    </source>
</evidence>
<accession>A0A6G1GRR6</accession>
<dbReference type="GO" id="GO:0006270">
    <property type="term" value="P:DNA replication initiation"/>
    <property type="evidence" value="ECO:0007669"/>
    <property type="project" value="InterPro"/>
</dbReference>
<keyword evidence="6" id="KW-0862">Zinc</keyword>
<feature type="region of interest" description="Disordered" evidence="8">
    <location>
        <begin position="1"/>
        <end position="85"/>
    </location>
</feature>
<dbReference type="FunFam" id="2.40.50.140:FF:000174">
    <property type="entry name" value="DNA replication licensing factor mcm10"/>
    <property type="match status" value="1"/>
</dbReference>
<evidence type="ECO:0000259" key="9">
    <source>
        <dbReference type="Pfam" id="PF09329"/>
    </source>
</evidence>
<evidence type="ECO:0000256" key="6">
    <source>
        <dbReference type="ARBA" id="ARBA00022833"/>
    </source>
</evidence>
<feature type="compositionally biased region" description="Low complexity" evidence="8">
    <location>
        <begin position="283"/>
        <end position="299"/>
    </location>
</feature>
<feature type="region of interest" description="Disordered" evidence="8">
    <location>
        <begin position="711"/>
        <end position="775"/>
    </location>
</feature>
<feature type="compositionally biased region" description="Acidic residues" evidence="8">
    <location>
        <begin position="765"/>
        <end position="775"/>
    </location>
</feature>
<evidence type="ECO:0000313" key="12">
    <source>
        <dbReference type="Proteomes" id="UP000800041"/>
    </source>
</evidence>
<feature type="compositionally biased region" description="Basic and acidic residues" evidence="8">
    <location>
        <begin position="236"/>
        <end position="249"/>
    </location>
</feature>
<dbReference type="InterPro" id="IPR040184">
    <property type="entry name" value="Mcm10"/>
</dbReference>
<feature type="compositionally biased region" description="Basic and acidic residues" evidence="8">
    <location>
        <begin position="743"/>
        <end position="755"/>
    </location>
</feature>
<feature type="compositionally biased region" description="Basic and acidic residues" evidence="8">
    <location>
        <begin position="1"/>
        <end position="13"/>
    </location>
</feature>
<name>A0A6G1GRR6_9PEZI</name>
<keyword evidence="7" id="KW-0539">Nucleus</keyword>
<dbReference type="GO" id="GO:0003697">
    <property type="term" value="F:single-stranded DNA binding"/>
    <property type="evidence" value="ECO:0007669"/>
    <property type="project" value="InterPro"/>
</dbReference>
<dbReference type="GO" id="GO:0003688">
    <property type="term" value="F:DNA replication origin binding"/>
    <property type="evidence" value="ECO:0007669"/>
    <property type="project" value="TreeGrafter"/>
</dbReference>
<dbReference type="Gene3D" id="2.40.50.140">
    <property type="entry name" value="Nucleic acid-binding proteins"/>
    <property type="match status" value="1"/>
</dbReference>
<dbReference type="PANTHER" id="PTHR13454">
    <property type="entry name" value="PROTEIN MCM10 HOMOLOG"/>
    <property type="match status" value="1"/>
</dbReference>
<dbReference type="PANTHER" id="PTHR13454:SF11">
    <property type="entry name" value="PROTEIN MCM10 HOMOLOG"/>
    <property type="match status" value="1"/>
</dbReference>
<dbReference type="AlphaFoldDB" id="A0A6G1GRR6"/>